<comment type="caution">
    <text evidence="1">The sequence shown here is derived from an EMBL/GenBank/DDBJ whole genome shotgun (WGS) entry which is preliminary data.</text>
</comment>
<dbReference type="EMBL" id="JAPDGR010000789">
    <property type="protein sequence ID" value="KAJ2987448.1"/>
    <property type="molecule type" value="Genomic_DNA"/>
</dbReference>
<dbReference type="Proteomes" id="UP001143856">
    <property type="component" value="Unassembled WGS sequence"/>
</dbReference>
<organism evidence="1 2">
    <name type="scientific">Xylaria curta</name>
    <dbReference type="NCBI Taxonomy" id="42375"/>
    <lineage>
        <taxon>Eukaryota</taxon>
        <taxon>Fungi</taxon>
        <taxon>Dikarya</taxon>
        <taxon>Ascomycota</taxon>
        <taxon>Pezizomycotina</taxon>
        <taxon>Sordariomycetes</taxon>
        <taxon>Xylariomycetidae</taxon>
        <taxon>Xylariales</taxon>
        <taxon>Xylariaceae</taxon>
        <taxon>Xylaria</taxon>
    </lineage>
</organism>
<evidence type="ECO:0000313" key="2">
    <source>
        <dbReference type="Proteomes" id="UP001143856"/>
    </source>
</evidence>
<gene>
    <name evidence="1" type="ORF">NUW58_g4499</name>
</gene>
<accession>A0ACC1P8N0</accession>
<reference evidence="1" key="1">
    <citation type="submission" date="2022-10" db="EMBL/GenBank/DDBJ databases">
        <title>Genome Sequence of Xylaria curta.</title>
        <authorList>
            <person name="Buettner E."/>
        </authorList>
    </citation>
    <scope>NUCLEOTIDE SEQUENCE</scope>
    <source>
        <strain evidence="1">Babe10</strain>
    </source>
</reference>
<protein>
    <submittedName>
        <fullName evidence="1">Uncharacterized protein</fullName>
    </submittedName>
</protein>
<proteinExistence type="predicted"/>
<sequence length="617" mass="67476">MFLHSGASLHGHEFSKRATQAVANPSNLRNPLLRSTLSPPANRASTVPPRLPRSCDDDAIPDLKKSKTYPEPATQAVDNGLINSQEPGGDLPVSQLETMSEDGTSIISDTDASKASSLARRKRQSTYVLAHPPPRLRTKQRIIHVRPNLVLQIQQVTAGLRPRPTIDVYPSFAGAGSIMAPLLGRVSRIAGIKRELSGQDILLVRSEDYAPRASGSESDNDGDGIMARDLLAVLSPSKTEDKAEIVMAEGMVWVATTRSSGTSFSYEFTSVDVTGTTVTARWVRKQTMPSSLPGTPTSPNSNSTKPQLSDTKFSFSFVDPNCRRHPILATLTSGSLTIPETYTTVPQSVNRYSSVSQNLSPPNSPGSDDQTQTERRVQVLEEWQKSFISISAVWVVLRHGWAPDFRPEDFLSLRASATFQPDGCLHGRRRSLSASTDSSPSSKFSEATGRRKYPIGIRQNDLRSANDVPRRATSTGAAFVQKRRAVLREEDDQFTDGERDRTSKLNRRALSGDWNIGLPKGAREKSLAESLVDAASVTPRSNPEDHQPPALAPSSRPNKRRAVSAYSPLGDMGILELNDASNVAHSLEPGDVSDPNTKGRYRKFKNMANWFRKLSGR</sequence>
<evidence type="ECO:0000313" key="1">
    <source>
        <dbReference type="EMBL" id="KAJ2987448.1"/>
    </source>
</evidence>
<keyword evidence="2" id="KW-1185">Reference proteome</keyword>
<name>A0ACC1P8N0_9PEZI</name>